<dbReference type="GO" id="GO:0004930">
    <property type="term" value="F:G protein-coupled receptor activity"/>
    <property type="evidence" value="ECO:0007669"/>
    <property type="project" value="UniProtKB-KW"/>
</dbReference>
<evidence type="ECO:0000256" key="4">
    <source>
        <dbReference type="ARBA" id="ARBA00023040"/>
    </source>
</evidence>
<organism evidence="11 12">
    <name type="scientific">Hymenochirus boettgeri</name>
    <name type="common">Congo dwarf clawed frog</name>
    <dbReference type="NCBI Taxonomy" id="247094"/>
    <lineage>
        <taxon>Eukaryota</taxon>
        <taxon>Metazoa</taxon>
        <taxon>Chordata</taxon>
        <taxon>Craniata</taxon>
        <taxon>Vertebrata</taxon>
        <taxon>Euteleostomi</taxon>
        <taxon>Amphibia</taxon>
        <taxon>Batrachia</taxon>
        <taxon>Anura</taxon>
        <taxon>Pipoidea</taxon>
        <taxon>Pipidae</taxon>
        <taxon>Pipinae</taxon>
        <taxon>Hymenochirus</taxon>
    </lineage>
</organism>
<evidence type="ECO:0000259" key="10">
    <source>
        <dbReference type="PROSITE" id="PS50262"/>
    </source>
</evidence>
<evidence type="ECO:0000313" key="11">
    <source>
        <dbReference type="EMBL" id="KAG8431857.1"/>
    </source>
</evidence>
<evidence type="ECO:0000256" key="6">
    <source>
        <dbReference type="ARBA" id="ARBA00023170"/>
    </source>
</evidence>
<dbReference type="AlphaFoldDB" id="A0A8T2IJQ1"/>
<keyword evidence="7 8" id="KW-0807">Transducer</keyword>
<dbReference type="InterPro" id="IPR000725">
    <property type="entry name" value="Olfact_rcpt"/>
</dbReference>
<dbReference type="InterPro" id="IPR017452">
    <property type="entry name" value="GPCR_Rhodpsn_7TM"/>
</dbReference>
<dbReference type="Pfam" id="PF13853">
    <property type="entry name" value="7tm_4"/>
    <property type="match status" value="1"/>
</dbReference>
<evidence type="ECO:0000256" key="3">
    <source>
        <dbReference type="ARBA" id="ARBA00022989"/>
    </source>
</evidence>
<evidence type="ECO:0000256" key="7">
    <source>
        <dbReference type="ARBA" id="ARBA00023224"/>
    </source>
</evidence>
<dbReference type="EMBL" id="JAACNH010000057">
    <property type="protein sequence ID" value="KAG8431857.1"/>
    <property type="molecule type" value="Genomic_DNA"/>
</dbReference>
<dbReference type="PRINTS" id="PR00237">
    <property type="entry name" value="GPCRRHODOPSN"/>
</dbReference>
<dbReference type="InterPro" id="IPR000276">
    <property type="entry name" value="GPCR_Rhodpsn"/>
</dbReference>
<keyword evidence="3 9" id="KW-1133">Transmembrane helix</keyword>
<feature type="transmembrane region" description="Helical" evidence="9">
    <location>
        <begin position="97"/>
        <end position="119"/>
    </location>
</feature>
<feature type="domain" description="G-protein coupled receptors family 1 profile" evidence="10">
    <location>
        <begin position="40"/>
        <end position="284"/>
    </location>
</feature>
<evidence type="ECO:0000256" key="9">
    <source>
        <dbReference type="RuleBase" id="RU363047"/>
    </source>
</evidence>
<evidence type="ECO:0000313" key="12">
    <source>
        <dbReference type="Proteomes" id="UP000812440"/>
    </source>
</evidence>
<dbReference type="PROSITE" id="PS50262">
    <property type="entry name" value="G_PROTEIN_RECEP_F1_2"/>
    <property type="match status" value="1"/>
</dbReference>
<keyword evidence="9" id="KW-1003">Cell membrane</keyword>
<name>A0A8T2IJQ1_9PIPI</name>
<accession>A0A8T2IJQ1</accession>
<feature type="transmembrane region" description="Helical" evidence="9">
    <location>
        <begin position="266"/>
        <end position="286"/>
    </location>
</feature>
<keyword evidence="6 8" id="KW-0675">Receptor</keyword>
<dbReference type="PROSITE" id="PS00237">
    <property type="entry name" value="G_PROTEIN_RECEP_F1_1"/>
    <property type="match status" value="1"/>
</dbReference>
<keyword evidence="9" id="KW-0716">Sensory transduction</keyword>
<dbReference type="PANTHER" id="PTHR48018">
    <property type="entry name" value="OLFACTORY RECEPTOR"/>
    <property type="match status" value="1"/>
</dbReference>
<dbReference type="OrthoDB" id="9889152at2759"/>
<dbReference type="GO" id="GO:0005886">
    <property type="term" value="C:plasma membrane"/>
    <property type="evidence" value="ECO:0007669"/>
    <property type="project" value="UniProtKB-SubCell"/>
</dbReference>
<evidence type="ECO:0000256" key="2">
    <source>
        <dbReference type="ARBA" id="ARBA00022692"/>
    </source>
</evidence>
<keyword evidence="9" id="KW-0552">Olfaction</keyword>
<dbReference type="PRINTS" id="PR00245">
    <property type="entry name" value="OLFACTORYR"/>
</dbReference>
<evidence type="ECO:0000256" key="1">
    <source>
        <dbReference type="ARBA" id="ARBA00004141"/>
    </source>
</evidence>
<feature type="transmembrane region" description="Helical" evidence="9">
    <location>
        <begin position="236"/>
        <end position="254"/>
    </location>
</feature>
<comment type="caution">
    <text evidence="11">The sequence shown here is derived from an EMBL/GenBank/DDBJ whole genome shotgun (WGS) entry which is preliminary data.</text>
</comment>
<gene>
    <name evidence="11" type="ORF">GDO86_019708</name>
</gene>
<dbReference type="Gene3D" id="1.20.1070.10">
    <property type="entry name" value="Rhodopsin 7-helix transmembrane proteins"/>
    <property type="match status" value="1"/>
</dbReference>
<dbReference type="SUPFAM" id="SSF81321">
    <property type="entry name" value="Family A G protein-coupled receptor-like"/>
    <property type="match status" value="1"/>
</dbReference>
<feature type="transmembrane region" description="Helical" evidence="9">
    <location>
        <begin position="140"/>
        <end position="165"/>
    </location>
</feature>
<keyword evidence="2 8" id="KW-0812">Transmembrane</keyword>
<dbReference type="Proteomes" id="UP000812440">
    <property type="component" value="Unassembled WGS sequence"/>
</dbReference>
<dbReference type="FunFam" id="1.20.1070.10:FF:000003">
    <property type="entry name" value="Olfactory receptor"/>
    <property type="match status" value="1"/>
</dbReference>
<keyword evidence="4 8" id="KW-0297">G-protein coupled receptor</keyword>
<evidence type="ECO:0000256" key="5">
    <source>
        <dbReference type="ARBA" id="ARBA00023136"/>
    </source>
</evidence>
<sequence>MEFPNETNFEFRFTGLAENPTQVSILFLFFLLVYLITTMGNSGMVTLVCTNSRFHSPMYFFLGYLSMVDLCYSSVITPKMLVDLVSNVKSISFKGCVVQFFFYVGLVVTESLLLSCMSYDRYVAICHPLHYTLIMTKKKCLQIILIVSGVGFLQSTVLTACIFSLRFCQRNQIDHFYCDVFPVMKLSCSETFSCQFLSISLASFSGLFSMVSVLVSYSLIVFTILWMNCAVSRRKAFSTCSSHLTCWTALFIYIRPKSSGFGKQDRIVAVFYTVVIPMLNPLIYSLRNQEVKKAIYKSMTNRYTTRTFAKYH</sequence>
<keyword evidence="5 9" id="KW-0472">Membrane</keyword>
<proteinExistence type="inferred from homology"/>
<keyword evidence="12" id="KW-1185">Reference proteome</keyword>
<feature type="transmembrane region" description="Helical" evidence="9">
    <location>
        <begin position="20"/>
        <end position="37"/>
    </location>
</feature>
<dbReference type="GO" id="GO:0004984">
    <property type="term" value="F:olfactory receptor activity"/>
    <property type="evidence" value="ECO:0007669"/>
    <property type="project" value="InterPro"/>
</dbReference>
<feature type="transmembrane region" description="Helical" evidence="9">
    <location>
        <begin position="207"/>
        <end position="229"/>
    </location>
</feature>
<feature type="transmembrane region" description="Helical" evidence="9">
    <location>
        <begin position="58"/>
        <end position="77"/>
    </location>
</feature>
<evidence type="ECO:0000256" key="8">
    <source>
        <dbReference type="RuleBase" id="RU000688"/>
    </source>
</evidence>
<comment type="subcellular location">
    <subcellularLocation>
        <location evidence="9">Cell membrane</location>
        <topology evidence="9">Multi-pass membrane protein</topology>
    </subcellularLocation>
    <subcellularLocation>
        <location evidence="1">Membrane</location>
        <topology evidence="1">Multi-pass membrane protein</topology>
    </subcellularLocation>
</comment>
<comment type="similarity">
    <text evidence="8">Belongs to the G-protein coupled receptor 1 family.</text>
</comment>
<reference evidence="11" key="1">
    <citation type="thesis" date="2020" institute="ProQuest LLC" country="789 East Eisenhower Parkway, Ann Arbor, MI, USA">
        <title>Comparative Genomics and Chromosome Evolution.</title>
        <authorList>
            <person name="Mudd A.B."/>
        </authorList>
    </citation>
    <scope>NUCLEOTIDE SEQUENCE</scope>
    <source>
        <strain evidence="11">Female2</strain>
        <tissue evidence="11">Blood</tissue>
    </source>
</reference>
<protein>
    <recommendedName>
        <fullName evidence="9">Olfactory receptor</fullName>
    </recommendedName>
</protein>